<proteinExistence type="predicted"/>
<evidence type="ECO:0000313" key="2">
    <source>
        <dbReference type="Proteomes" id="UP000287416"/>
    </source>
</evidence>
<protein>
    <submittedName>
        <fullName evidence="1">Uncharacterized protein</fullName>
    </submittedName>
</protein>
<reference evidence="1 2" key="1">
    <citation type="submission" date="2018-12" db="EMBL/GenBank/DDBJ databases">
        <title>Successful treatment of antibiotic resistant microbial bone infection with bacteriophages.</title>
        <authorList>
            <person name="Nir-Paz R."/>
            <person name="Gelman D."/>
            <person name="Khouri A."/>
            <person name="Sisson B.M."/>
            <person name="Fackler J."/>
            <person name="Oren S.A."/>
            <person name="Khalifa L."/>
            <person name="Rimon A."/>
            <person name="Glazer S.C."/>
            <person name="Moses A.E."/>
            <person name="Yoram W."/>
            <person name="Schooley R.T."/>
            <person name="Hazan R."/>
        </authorList>
    </citation>
    <scope>NUCLEOTIDE SEQUENCE [LARGE SCALE GENOMIC DNA]</scope>
</reference>
<evidence type="ECO:0000313" key="1">
    <source>
        <dbReference type="EMBL" id="AZU98724.1"/>
    </source>
</evidence>
<dbReference type="RefSeq" id="YP_009882226.1">
    <property type="nucleotide sequence ID" value="NC_049445.1"/>
</dbReference>
<dbReference type="GeneID" id="55811522"/>
<name>A0A3Q9R750_9CAUD</name>
<organism evidence="1 2">
    <name type="scientific">Acinetobacter phage AbTZA1</name>
    <dbReference type="NCBI Taxonomy" id="2500827"/>
    <lineage>
        <taxon>Viruses</taxon>
        <taxon>Duplodnaviria</taxon>
        <taxon>Heunggongvirae</taxon>
        <taxon>Uroviricota</taxon>
        <taxon>Caudoviricetes</taxon>
        <taxon>Pantevenvirales</taxon>
        <taxon>Straboviridae</taxon>
        <taxon>Twarogvirinae</taxon>
        <taxon>Hadassahvirus</taxon>
        <taxon>Hadassahvirus azbtza1</taxon>
    </lineage>
</organism>
<dbReference type="Proteomes" id="UP000287416">
    <property type="component" value="Segment"/>
</dbReference>
<dbReference type="KEGG" id="vg:55811522"/>
<sequence>MKFDMPTDDQFEELADMLDGMEETWGNTLVKSLEAMDLNPDLKHSVNFTDLLEDHIFHCEECDCWKRVEVRVYNPIAERKMCEDCDENY</sequence>
<keyword evidence="2" id="KW-1185">Reference proteome</keyword>
<accession>A0A3Q9R750</accession>
<dbReference type="EMBL" id="MK278860">
    <property type="protein sequence ID" value="AZU98724.1"/>
    <property type="molecule type" value="Genomic_DNA"/>
</dbReference>